<evidence type="ECO:0000313" key="3">
    <source>
        <dbReference type="EMBL" id="CEF42682.1"/>
    </source>
</evidence>
<dbReference type="SUPFAM" id="SSF55347">
    <property type="entry name" value="Glyceraldehyde-3-phosphate dehydrogenase-like, C-terminal domain"/>
    <property type="match status" value="1"/>
</dbReference>
<dbReference type="Proteomes" id="UP000056109">
    <property type="component" value="Chromosome I"/>
</dbReference>
<feature type="domain" description="Gfo/Idh/MocA-like oxidoreductase N-terminal" evidence="1">
    <location>
        <begin position="10"/>
        <end position="130"/>
    </location>
</feature>
<keyword evidence="3" id="KW-0560">Oxidoreductase</keyword>
<evidence type="ECO:0000259" key="2">
    <source>
        <dbReference type="Pfam" id="PF22725"/>
    </source>
</evidence>
<sequence length="376" mass="40751">MNQPTHDRKIRYAVIGCGQISQQSFIPGIERAANSTLAALMTGDMKKAEALEARYGVRVWHYDDLPDLLASGEIDAVYLATPNSLHRQYAVPVLEAGLHLLLEKPMATSVEDCEAILQAQRNGGGKLMIAYRLHCEPATVELVSRCRDGDFGTLVGFSSVFGQDVPQSNHRAHGGYWSGPVPDLGNYPINAVRHMFGAEPVEVTAAGTRTPGRNFNFEDTVSVTLRFADGRIADFIVSYASAPVEGMTLFGSRGSVKVDPCYTFGPSVAITYTTLIDGKKDRHSHGPVEQFGGETFYFSECILKDQAPEPDGEDGLRDVRVLVAAEAALRTGEPQSLPPLAAREGIQQDQVVILPPVEEPPESDLIGVMVQAVSRP</sequence>
<dbReference type="PANTHER" id="PTHR43377:SF1">
    <property type="entry name" value="BILIVERDIN REDUCTASE A"/>
    <property type="match status" value="1"/>
</dbReference>
<dbReference type="SUPFAM" id="SSF51735">
    <property type="entry name" value="NAD(P)-binding Rossmann-fold domains"/>
    <property type="match status" value="1"/>
</dbReference>
<dbReference type="EC" id="1.1.99.28" evidence="3"/>
<accession>A0A0U5EY46</accession>
<dbReference type="InterPro" id="IPR051450">
    <property type="entry name" value="Gfo/Idh/MocA_Oxidoreductases"/>
</dbReference>
<gene>
    <name evidence="3" type="primary">gfo</name>
    <name evidence="3" type="ORF">ASN_3450</name>
</gene>
<dbReference type="GO" id="GO:0000166">
    <property type="term" value="F:nucleotide binding"/>
    <property type="evidence" value="ECO:0007669"/>
    <property type="project" value="InterPro"/>
</dbReference>
<dbReference type="EMBL" id="LN606600">
    <property type="protein sequence ID" value="CEF42682.1"/>
    <property type="molecule type" value="Genomic_DNA"/>
</dbReference>
<protein>
    <submittedName>
        <fullName evidence="3">Oxidoreductase domain protein</fullName>
        <ecNumber evidence="3">1.1.99.28</ecNumber>
    </submittedName>
</protein>
<keyword evidence="4" id="KW-1185">Reference proteome</keyword>
<dbReference type="PATRIC" id="fig|446692.3.peg.3660"/>
<dbReference type="GeneID" id="34784403"/>
<feature type="domain" description="GFO/IDH/MocA-like oxidoreductase" evidence="2">
    <location>
        <begin position="146"/>
        <end position="256"/>
    </location>
</feature>
<dbReference type="GO" id="GO:0047061">
    <property type="term" value="F:glucose-fructose oxidoreductase activity"/>
    <property type="evidence" value="ECO:0007669"/>
    <property type="project" value="UniProtKB-EC"/>
</dbReference>
<proteinExistence type="predicted"/>
<dbReference type="Gene3D" id="3.30.360.10">
    <property type="entry name" value="Dihydrodipicolinate Reductase, domain 2"/>
    <property type="match status" value="1"/>
</dbReference>
<evidence type="ECO:0000259" key="1">
    <source>
        <dbReference type="Pfam" id="PF01408"/>
    </source>
</evidence>
<dbReference type="PANTHER" id="PTHR43377">
    <property type="entry name" value="BILIVERDIN REDUCTASE A"/>
    <property type="match status" value="1"/>
</dbReference>
<dbReference type="KEGG" id="asz:ASN_3450"/>
<dbReference type="Pfam" id="PF01408">
    <property type="entry name" value="GFO_IDH_MocA"/>
    <property type="match status" value="1"/>
</dbReference>
<organism evidence="3 4">
    <name type="scientific">Acetobacter senegalensis</name>
    <dbReference type="NCBI Taxonomy" id="446692"/>
    <lineage>
        <taxon>Bacteria</taxon>
        <taxon>Pseudomonadati</taxon>
        <taxon>Pseudomonadota</taxon>
        <taxon>Alphaproteobacteria</taxon>
        <taxon>Acetobacterales</taxon>
        <taxon>Acetobacteraceae</taxon>
        <taxon>Acetobacter</taxon>
    </lineage>
</organism>
<reference evidence="4" key="1">
    <citation type="submission" date="2014-09" db="EMBL/GenBank/DDBJ databases">
        <authorList>
            <person name="Illeghems K.G."/>
        </authorList>
    </citation>
    <scope>NUCLEOTIDE SEQUENCE [LARGE SCALE GENOMIC DNA]</scope>
    <source>
        <strain evidence="4">108B</strain>
    </source>
</reference>
<dbReference type="InterPro" id="IPR055170">
    <property type="entry name" value="GFO_IDH_MocA-like_dom"/>
</dbReference>
<dbReference type="Gene3D" id="3.40.50.720">
    <property type="entry name" value="NAD(P)-binding Rossmann-like Domain"/>
    <property type="match status" value="1"/>
</dbReference>
<dbReference type="RefSeq" id="WP_058988801.1">
    <property type="nucleotide sequence ID" value="NZ_LN606600.1"/>
</dbReference>
<dbReference type="InterPro" id="IPR000683">
    <property type="entry name" value="Gfo/Idh/MocA-like_OxRdtase_N"/>
</dbReference>
<evidence type="ECO:0000313" key="4">
    <source>
        <dbReference type="Proteomes" id="UP000056109"/>
    </source>
</evidence>
<dbReference type="Pfam" id="PF22725">
    <property type="entry name" value="GFO_IDH_MocA_C3"/>
    <property type="match status" value="1"/>
</dbReference>
<name>A0A0U5EY46_9PROT</name>
<dbReference type="PRINTS" id="PR01775">
    <property type="entry name" value="GLFROXRDTASE"/>
</dbReference>
<dbReference type="AlphaFoldDB" id="A0A0U5EY46"/>
<dbReference type="InterPro" id="IPR036291">
    <property type="entry name" value="NAD(P)-bd_dom_sf"/>
</dbReference>
<dbReference type="InterPro" id="IPR008354">
    <property type="entry name" value="Glc-Fru_OxRdtase_bac"/>
</dbReference>